<dbReference type="EMBL" id="KN549223">
    <property type="protein sequence ID" value="KHJ99400.1"/>
    <property type="molecule type" value="Genomic_DNA"/>
</dbReference>
<dbReference type="InterPro" id="IPR014044">
    <property type="entry name" value="CAP_dom"/>
</dbReference>
<sequence length="215" mass="23461">MTTSLTLTIFIIGVLPAILLANTLCPNSTLENSLQQKFLNMHNIRRSALAKGTVVKVNKNKLPKGSDILKMEINCTLEEAAVAVAENCFSNSSTLDPGVTESRAKVPLSKAPNLLKAIEKGVSSWWKQIRTTAPNIGNKVYYRSYHSVVKEFVQMAWGSTNQLGCAVNQCSNFYAVVCQYSPSELVENTQIYTPGQPCKNCPTGYTKCSDALCSA</sequence>
<proteinExistence type="predicted"/>
<dbReference type="SMART" id="SM00198">
    <property type="entry name" value="SCP"/>
    <property type="match status" value="1"/>
</dbReference>
<feature type="domain" description="SCP" evidence="2">
    <location>
        <begin position="33"/>
        <end position="188"/>
    </location>
</feature>
<evidence type="ECO:0000256" key="1">
    <source>
        <dbReference type="SAM" id="SignalP"/>
    </source>
</evidence>
<name>A0A0B1TVB9_OESDE</name>
<organism evidence="3 4">
    <name type="scientific">Oesophagostomum dentatum</name>
    <name type="common">Nodular worm</name>
    <dbReference type="NCBI Taxonomy" id="61180"/>
    <lineage>
        <taxon>Eukaryota</taxon>
        <taxon>Metazoa</taxon>
        <taxon>Ecdysozoa</taxon>
        <taxon>Nematoda</taxon>
        <taxon>Chromadorea</taxon>
        <taxon>Rhabditida</taxon>
        <taxon>Rhabditina</taxon>
        <taxon>Rhabditomorpha</taxon>
        <taxon>Strongyloidea</taxon>
        <taxon>Strongylidae</taxon>
        <taxon>Oesophagostomum</taxon>
    </lineage>
</organism>
<protein>
    <submittedName>
        <fullName evidence="3">SCP-like protein</fullName>
    </submittedName>
</protein>
<feature type="chain" id="PRO_5002083579" evidence="1">
    <location>
        <begin position="22"/>
        <end position="215"/>
    </location>
</feature>
<dbReference type="CDD" id="cd05380">
    <property type="entry name" value="CAP_euk"/>
    <property type="match status" value="1"/>
</dbReference>
<dbReference type="PANTHER" id="PTHR10334">
    <property type="entry name" value="CYSTEINE-RICH SECRETORY PROTEIN-RELATED"/>
    <property type="match status" value="1"/>
</dbReference>
<dbReference type="InterPro" id="IPR035940">
    <property type="entry name" value="CAP_sf"/>
</dbReference>
<reference evidence="3 4" key="1">
    <citation type="submission" date="2014-03" db="EMBL/GenBank/DDBJ databases">
        <title>Draft genome of the hookworm Oesophagostomum dentatum.</title>
        <authorList>
            <person name="Mitreva M."/>
        </authorList>
    </citation>
    <scope>NUCLEOTIDE SEQUENCE [LARGE SCALE GENOMIC DNA]</scope>
    <source>
        <strain evidence="3 4">OD-Hann</strain>
    </source>
</reference>
<evidence type="ECO:0000313" key="3">
    <source>
        <dbReference type="EMBL" id="KHJ99400.1"/>
    </source>
</evidence>
<evidence type="ECO:0000313" key="4">
    <source>
        <dbReference type="Proteomes" id="UP000053660"/>
    </source>
</evidence>
<dbReference type="Proteomes" id="UP000053660">
    <property type="component" value="Unassembled WGS sequence"/>
</dbReference>
<keyword evidence="4" id="KW-1185">Reference proteome</keyword>
<dbReference type="InterPro" id="IPR001283">
    <property type="entry name" value="CRISP-related"/>
</dbReference>
<feature type="signal peptide" evidence="1">
    <location>
        <begin position="1"/>
        <end position="21"/>
    </location>
</feature>
<gene>
    <name evidence="3" type="ORF">OESDEN_00638</name>
</gene>
<dbReference type="Pfam" id="PF00188">
    <property type="entry name" value="CAP"/>
    <property type="match status" value="1"/>
</dbReference>
<accession>A0A0B1TVB9</accession>
<dbReference type="SUPFAM" id="SSF55797">
    <property type="entry name" value="PR-1-like"/>
    <property type="match status" value="1"/>
</dbReference>
<keyword evidence="1" id="KW-0732">Signal</keyword>
<dbReference type="AlphaFoldDB" id="A0A0B1TVB9"/>
<dbReference type="Gene3D" id="3.40.33.10">
    <property type="entry name" value="CAP"/>
    <property type="match status" value="1"/>
</dbReference>
<dbReference type="OrthoDB" id="5857298at2759"/>
<evidence type="ECO:0000259" key="2">
    <source>
        <dbReference type="SMART" id="SM00198"/>
    </source>
</evidence>